<evidence type="ECO:0000259" key="10">
    <source>
        <dbReference type="PROSITE" id="PS50112"/>
    </source>
</evidence>
<dbReference type="CDD" id="cd16922">
    <property type="entry name" value="HATPase_EvgS-ArcB-TorS-like"/>
    <property type="match status" value="1"/>
</dbReference>
<dbReference type="SMART" id="SM00448">
    <property type="entry name" value="REC"/>
    <property type="match status" value="1"/>
</dbReference>
<dbReference type="InterPro" id="IPR011006">
    <property type="entry name" value="CheY-like_superfamily"/>
</dbReference>
<protein>
    <recommendedName>
        <fullName evidence="2">histidine kinase</fullName>
        <ecNumber evidence="2">2.7.13.3</ecNumber>
    </recommendedName>
</protein>
<keyword evidence="5 12" id="KW-0418">Kinase</keyword>
<dbReference type="NCBIfam" id="TIGR00229">
    <property type="entry name" value="sensory_box"/>
    <property type="match status" value="3"/>
</dbReference>
<dbReference type="STRING" id="1189621.A3SI_10939"/>
<dbReference type="Gene3D" id="3.30.450.40">
    <property type="match status" value="1"/>
</dbReference>
<dbReference type="PANTHER" id="PTHR45339:SF1">
    <property type="entry name" value="HYBRID SIGNAL TRANSDUCTION HISTIDINE KINASE J"/>
    <property type="match status" value="1"/>
</dbReference>
<dbReference type="RefSeq" id="WP_009055202.1">
    <property type="nucleotide sequence ID" value="NZ_AJYA01000023.1"/>
</dbReference>
<keyword evidence="6" id="KW-0902">Two-component regulatory system</keyword>
<evidence type="ECO:0000256" key="4">
    <source>
        <dbReference type="ARBA" id="ARBA00022679"/>
    </source>
</evidence>
<comment type="catalytic activity">
    <reaction evidence="1">
        <text>ATP + protein L-histidine = ADP + protein N-phospho-L-histidine.</text>
        <dbReference type="EC" id="2.7.13.3"/>
    </reaction>
</comment>
<dbReference type="Pfam" id="PF00072">
    <property type="entry name" value="Response_reg"/>
    <property type="match status" value="1"/>
</dbReference>
<dbReference type="PRINTS" id="PR00344">
    <property type="entry name" value="BCTRLSENSOR"/>
</dbReference>
<dbReference type="SUPFAM" id="SSF55874">
    <property type="entry name" value="ATPase domain of HSP90 chaperone/DNA topoisomerase II/histidine kinase"/>
    <property type="match status" value="1"/>
</dbReference>
<dbReference type="InterPro" id="IPR005467">
    <property type="entry name" value="His_kinase_dom"/>
</dbReference>
<feature type="domain" description="PAC" evidence="11">
    <location>
        <begin position="848"/>
        <end position="900"/>
    </location>
</feature>
<dbReference type="PROSITE" id="PS50112">
    <property type="entry name" value="PAS"/>
    <property type="match status" value="1"/>
</dbReference>
<dbReference type="InterPro" id="IPR013767">
    <property type="entry name" value="PAS_fold"/>
</dbReference>
<dbReference type="InterPro" id="IPR035965">
    <property type="entry name" value="PAS-like_dom_sf"/>
</dbReference>
<dbReference type="SMART" id="SM00065">
    <property type="entry name" value="GAF"/>
    <property type="match status" value="1"/>
</dbReference>
<dbReference type="InterPro" id="IPR003594">
    <property type="entry name" value="HATPase_dom"/>
</dbReference>
<dbReference type="InterPro" id="IPR001610">
    <property type="entry name" value="PAC"/>
</dbReference>
<dbReference type="SMART" id="SM00388">
    <property type="entry name" value="HisKA"/>
    <property type="match status" value="1"/>
</dbReference>
<evidence type="ECO:0000256" key="3">
    <source>
        <dbReference type="ARBA" id="ARBA00022553"/>
    </source>
</evidence>
<dbReference type="InterPro" id="IPR000700">
    <property type="entry name" value="PAS-assoc_C"/>
</dbReference>
<dbReference type="Gene3D" id="3.30.565.10">
    <property type="entry name" value="Histidine kinase-like ATPase, C-terminal domain"/>
    <property type="match status" value="1"/>
</dbReference>
<dbReference type="PATRIC" id="fig|1189621.3.peg.2279"/>
<dbReference type="InterPro" id="IPR003661">
    <property type="entry name" value="HisK_dim/P_dom"/>
</dbReference>
<dbReference type="InterPro" id="IPR003018">
    <property type="entry name" value="GAF"/>
</dbReference>
<evidence type="ECO:0000256" key="7">
    <source>
        <dbReference type="PROSITE-ProRule" id="PRU00169"/>
    </source>
</evidence>
<gene>
    <name evidence="12" type="ORF">A3SI_10939</name>
</gene>
<dbReference type="PROSITE" id="PS50110">
    <property type="entry name" value="RESPONSE_REGULATORY"/>
    <property type="match status" value="1"/>
</dbReference>
<dbReference type="InterPro" id="IPR036890">
    <property type="entry name" value="HATPase_C_sf"/>
</dbReference>
<dbReference type="PANTHER" id="PTHR45339">
    <property type="entry name" value="HYBRID SIGNAL TRANSDUCTION HISTIDINE KINASE J"/>
    <property type="match status" value="1"/>
</dbReference>
<keyword evidence="3 7" id="KW-0597">Phosphoprotein</keyword>
<dbReference type="Pfam" id="PF08448">
    <property type="entry name" value="PAS_4"/>
    <property type="match status" value="1"/>
</dbReference>
<dbReference type="SUPFAM" id="SSF52172">
    <property type="entry name" value="CheY-like"/>
    <property type="match status" value="1"/>
</dbReference>
<dbReference type="FunFam" id="3.30.565.10:FF:000010">
    <property type="entry name" value="Sensor histidine kinase RcsC"/>
    <property type="match status" value="1"/>
</dbReference>
<accession>I5C2U3</accession>
<sequence>MKKRLGVEEKMLEDQSVFNLKEKGIIQVTKGSLKEILEGGPGHEVQVDFWVLYNSERPLFVKSVATNLLHDPTVRGILFSGSETTAFVETEGSLKKRYALEQLINKISTKFVNANAEDLPLIYQESLRMLGEYEQADRTYIFLIHHELQEMENIYEWTAEGIAPEIHNLKHLPYEMNLLTMVTLARGDVFIVPDVEHMDDLFQYEQEVYKAQDIKSVMLIPIFSENKLIGFFGLDAVREKRDWVEKDEYVLRQLGDIYAAGLTKGRMISELKRNESLLASTELIAKSGSWRYSFITKRFTFSEGLRQLFELQQKEDSIPIQHFTQMIAEKGKTPFLRHLVAAVQGDLTSSGQFMLETPSGQFKHVQYFVKRGDTLENSHNEVYGYCLDVTHKQQAERYLRFQSQVLTQVNDAIFVTNVGLQLVYLNRAAESFHLLYRAFKQDAEISLDQLLEPSTLRKGTLEAIQQQLQLHEVWKGFLSWYQEGQEIPVELSASLLRNEDGDPIGYSFVMRDLTALRQQEALARQAQTIVENSTAILFTVNPAENFRITYITENVQHFGYCAADLVDAGVSLLDLVHEEDRPTIEAFYSSENRAEDMVFSGEYRLRCADGRYIWVSDKSTNTLQQGSGMVLHEGVIQDITEQKKYREALERGQRLYRLLASNLPGTGVLLLTPELEILVAEGSVLQEWEPDTRALERRAMTDFQGAHWATLQEAVKGSQRNQAMKVITFSHQERYYEAYCNPIIEKNQLQSMLVVIRDIHHEFTYQQALKESESKYRTLVEESTEIIFSISSDLRLSYISPNVTQYFGYSPEEVLGLSILRLISEEDREVFEQSLDAVDPYDFFAQHQFLEFKLRTKEGVLKVLSSNGKLVYGEDGEVTSYMGVARDITHLKETQKALYYAKIKAEEALRVKSQFLSIMSHEIRTPMNAVIGISHLLLQDNPRLDQLENLKTLQFSAENLMALINDILDFNKIDSGKLQLEHIPFQLKDNIQKIVRSYSYTASEKGLRLKADVQEGIPEQVLGDPTRISQILNNLVSNALKFTESGHVLLRVVLKEKTDRSVQLLFEVEDTGIGIPDDKKESIFEAFTQASSETTRKYGGTGLGLAIVKRLIEMHGSDIQVKDNFYGGTTFSFLLEFTYETVTEKPKEVRAVEEDQAYFSRLRVLVAEDNMVNQLMIRKFMERWGVGNIRLVDNGEEVLKALEEESADLLLLDLQMPVMDGFEAARLIRSNPLKPYADIPIIALTASSIVDIQQDIRAAGIYDHMGKPFDPQELKKKLMQVAQQL</sequence>
<dbReference type="SUPFAM" id="SSF47384">
    <property type="entry name" value="Homodimeric domain of signal transducing histidine kinase"/>
    <property type="match status" value="1"/>
</dbReference>
<dbReference type="Gene3D" id="1.10.287.130">
    <property type="match status" value="1"/>
</dbReference>
<dbReference type="InterPro" id="IPR029016">
    <property type="entry name" value="GAF-like_dom_sf"/>
</dbReference>
<proteinExistence type="predicted"/>
<dbReference type="Gene3D" id="3.40.50.2300">
    <property type="match status" value="1"/>
</dbReference>
<evidence type="ECO:0000259" key="9">
    <source>
        <dbReference type="PROSITE" id="PS50110"/>
    </source>
</evidence>
<reference evidence="12 13" key="1">
    <citation type="submission" date="2012-05" db="EMBL/GenBank/DDBJ databases">
        <title>Genome sequence of Nitritalea halalkaliphila LW7.</title>
        <authorList>
            <person name="Jangir P.K."/>
            <person name="Singh A."/>
            <person name="Shivaji S."/>
            <person name="Sharma R."/>
        </authorList>
    </citation>
    <scope>NUCLEOTIDE SEQUENCE [LARGE SCALE GENOMIC DNA]</scope>
    <source>
        <strain evidence="12 13">LW7</strain>
    </source>
</reference>
<dbReference type="InterPro" id="IPR013655">
    <property type="entry name" value="PAS_fold_3"/>
</dbReference>
<evidence type="ECO:0000256" key="2">
    <source>
        <dbReference type="ARBA" id="ARBA00012438"/>
    </source>
</evidence>
<dbReference type="EC" id="2.7.13.3" evidence="2"/>
<dbReference type="SMART" id="SM00387">
    <property type="entry name" value="HATPase_c"/>
    <property type="match status" value="1"/>
</dbReference>
<keyword evidence="13" id="KW-1185">Reference proteome</keyword>
<dbReference type="GO" id="GO:0000155">
    <property type="term" value="F:phosphorelay sensor kinase activity"/>
    <property type="evidence" value="ECO:0007669"/>
    <property type="project" value="InterPro"/>
</dbReference>
<feature type="modified residue" description="4-aspartylphosphate" evidence="7">
    <location>
        <position position="1213"/>
    </location>
</feature>
<evidence type="ECO:0000256" key="5">
    <source>
        <dbReference type="ARBA" id="ARBA00022777"/>
    </source>
</evidence>
<dbReference type="CDD" id="cd00082">
    <property type="entry name" value="HisKA"/>
    <property type="match status" value="1"/>
</dbReference>
<dbReference type="InterPro" id="IPR036097">
    <property type="entry name" value="HisK_dim/P_sf"/>
</dbReference>
<comment type="caution">
    <text evidence="12">The sequence shown here is derived from an EMBL/GenBank/DDBJ whole genome shotgun (WGS) entry which is preliminary data.</text>
</comment>
<dbReference type="InterPro" id="IPR000014">
    <property type="entry name" value="PAS"/>
</dbReference>
<dbReference type="CDD" id="cd00130">
    <property type="entry name" value="PAS"/>
    <property type="match status" value="3"/>
</dbReference>
<dbReference type="Gene3D" id="3.30.450.20">
    <property type="entry name" value="PAS domain"/>
    <property type="match status" value="3"/>
</dbReference>
<dbReference type="GO" id="GO:0006355">
    <property type="term" value="P:regulation of DNA-templated transcription"/>
    <property type="evidence" value="ECO:0007669"/>
    <property type="project" value="InterPro"/>
</dbReference>
<dbReference type="SUPFAM" id="SSF55785">
    <property type="entry name" value="PYP-like sensor domain (PAS domain)"/>
    <property type="match status" value="4"/>
</dbReference>
<dbReference type="Proteomes" id="UP000005551">
    <property type="component" value="Unassembled WGS sequence"/>
</dbReference>
<feature type="domain" description="PAC" evidence="11">
    <location>
        <begin position="599"/>
        <end position="651"/>
    </location>
</feature>
<evidence type="ECO:0000313" key="13">
    <source>
        <dbReference type="Proteomes" id="UP000005551"/>
    </source>
</evidence>
<dbReference type="SUPFAM" id="SSF55781">
    <property type="entry name" value="GAF domain-like"/>
    <property type="match status" value="1"/>
</dbReference>
<feature type="domain" description="PAS" evidence="10">
    <location>
        <begin position="772"/>
        <end position="836"/>
    </location>
</feature>
<dbReference type="SMART" id="SM00091">
    <property type="entry name" value="PAS"/>
    <property type="match status" value="3"/>
</dbReference>
<dbReference type="SMART" id="SM00086">
    <property type="entry name" value="PAC"/>
    <property type="match status" value="3"/>
</dbReference>
<evidence type="ECO:0000259" key="11">
    <source>
        <dbReference type="PROSITE" id="PS50113"/>
    </source>
</evidence>
<dbReference type="Pfam" id="PF00989">
    <property type="entry name" value="PAS"/>
    <property type="match status" value="1"/>
</dbReference>
<feature type="domain" description="Response regulatory" evidence="9">
    <location>
        <begin position="1163"/>
        <end position="1282"/>
    </location>
</feature>
<keyword evidence="4" id="KW-0808">Transferase</keyword>
<dbReference type="InterPro" id="IPR013656">
    <property type="entry name" value="PAS_4"/>
</dbReference>
<name>I5C2U3_9BACT</name>
<organism evidence="12 13">
    <name type="scientific">Nitritalea halalkaliphila LW7</name>
    <dbReference type="NCBI Taxonomy" id="1189621"/>
    <lineage>
        <taxon>Bacteria</taxon>
        <taxon>Pseudomonadati</taxon>
        <taxon>Bacteroidota</taxon>
        <taxon>Cytophagia</taxon>
        <taxon>Cytophagales</taxon>
        <taxon>Cyclobacteriaceae</taxon>
        <taxon>Nitritalea</taxon>
    </lineage>
</organism>
<dbReference type="Pfam" id="PF01590">
    <property type="entry name" value="GAF"/>
    <property type="match status" value="1"/>
</dbReference>
<dbReference type="Pfam" id="PF02518">
    <property type="entry name" value="HATPase_c"/>
    <property type="match status" value="1"/>
</dbReference>
<evidence type="ECO:0000259" key="8">
    <source>
        <dbReference type="PROSITE" id="PS50109"/>
    </source>
</evidence>
<feature type="domain" description="PAC" evidence="11">
    <location>
        <begin position="471"/>
        <end position="525"/>
    </location>
</feature>
<dbReference type="PROSITE" id="PS50113">
    <property type="entry name" value="PAC"/>
    <property type="match status" value="3"/>
</dbReference>
<evidence type="ECO:0000313" key="12">
    <source>
        <dbReference type="EMBL" id="EIM76145.1"/>
    </source>
</evidence>
<feature type="domain" description="Histidine kinase" evidence="8">
    <location>
        <begin position="918"/>
        <end position="1139"/>
    </location>
</feature>
<dbReference type="CDD" id="cd17546">
    <property type="entry name" value="REC_hyHK_CKI1_RcsC-like"/>
    <property type="match status" value="1"/>
</dbReference>
<evidence type="ECO:0000256" key="6">
    <source>
        <dbReference type="ARBA" id="ARBA00023012"/>
    </source>
</evidence>
<dbReference type="Pfam" id="PF00512">
    <property type="entry name" value="HisKA"/>
    <property type="match status" value="1"/>
</dbReference>
<dbReference type="InterPro" id="IPR001789">
    <property type="entry name" value="Sig_transdc_resp-reg_receiver"/>
</dbReference>
<dbReference type="EMBL" id="AJYA01000023">
    <property type="protein sequence ID" value="EIM76145.1"/>
    <property type="molecule type" value="Genomic_DNA"/>
</dbReference>
<dbReference type="InterPro" id="IPR004358">
    <property type="entry name" value="Sig_transdc_His_kin-like_C"/>
</dbReference>
<dbReference type="PROSITE" id="PS50109">
    <property type="entry name" value="HIS_KIN"/>
    <property type="match status" value="1"/>
</dbReference>
<dbReference type="Pfam" id="PF08447">
    <property type="entry name" value="PAS_3"/>
    <property type="match status" value="1"/>
</dbReference>
<evidence type="ECO:0000256" key="1">
    <source>
        <dbReference type="ARBA" id="ARBA00000085"/>
    </source>
</evidence>